<dbReference type="STRING" id="83449.BON30_07880"/>
<keyword evidence="2" id="KW-1185">Reference proteome</keyword>
<protein>
    <submittedName>
        <fullName evidence="1">Uncharacterized protein</fullName>
    </submittedName>
</protein>
<accession>A0A1L9BF00</accession>
<gene>
    <name evidence="1" type="ORF">BON30_07880</name>
</gene>
<dbReference type="AlphaFoldDB" id="A0A1L9BF00"/>
<organism evidence="1 2">
    <name type="scientific">Cystobacter ferrugineus</name>
    <dbReference type="NCBI Taxonomy" id="83449"/>
    <lineage>
        <taxon>Bacteria</taxon>
        <taxon>Pseudomonadati</taxon>
        <taxon>Myxococcota</taxon>
        <taxon>Myxococcia</taxon>
        <taxon>Myxococcales</taxon>
        <taxon>Cystobacterineae</taxon>
        <taxon>Archangiaceae</taxon>
        <taxon>Cystobacter</taxon>
    </lineage>
</organism>
<dbReference type="EMBL" id="MPIN01000002">
    <property type="protein sequence ID" value="OJH40842.1"/>
    <property type="molecule type" value="Genomic_DNA"/>
</dbReference>
<dbReference type="OrthoDB" id="143774at2"/>
<dbReference type="RefSeq" id="WP_071897281.1">
    <property type="nucleotide sequence ID" value="NZ_MPIN01000002.1"/>
</dbReference>
<comment type="caution">
    <text evidence="1">The sequence shown here is derived from an EMBL/GenBank/DDBJ whole genome shotgun (WGS) entry which is preliminary data.</text>
</comment>
<proteinExistence type="predicted"/>
<dbReference type="Proteomes" id="UP000182229">
    <property type="component" value="Unassembled WGS sequence"/>
</dbReference>
<reference evidence="1 2" key="2">
    <citation type="submission" date="2016-12" db="EMBL/GenBank/DDBJ databases">
        <title>Draft Genome Sequence of Cystobacter ferrugineus Strain Cbfe23.</title>
        <authorList>
            <person name="Akbar S."/>
            <person name="Dowd S.E."/>
            <person name="Stevens D.C."/>
        </authorList>
    </citation>
    <scope>NUCLEOTIDE SEQUENCE [LARGE SCALE GENOMIC DNA]</scope>
    <source>
        <strain evidence="1 2">Cbfe23</strain>
    </source>
</reference>
<name>A0A1L9BF00_9BACT</name>
<reference evidence="2" key="1">
    <citation type="submission" date="2016-11" db="EMBL/GenBank/DDBJ databases">
        <authorList>
            <person name="Shukria A."/>
            <person name="Stevens D.C."/>
        </authorList>
    </citation>
    <scope>NUCLEOTIDE SEQUENCE [LARGE SCALE GENOMIC DNA]</scope>
    <source>
        <strain evidence="2">Cbfe23</strain>
    </source>
</reference>
<sequence length="318" mass="35427">MTTPGPARLTFFCELEAGPLTALFASASVVEHLQALRASVSLGVLDLSPERAQVVRRLNAAGVPVIAWQLLPKAQGYWFHQGNAAQAAGRYADFRSWTATEGLVWDGVGLDIEPDIRDLQRALDGRWRLLPALLPRLTRGGLLREARASYRALMERIRGDGYRVDSYQLPFIVDERQARSTLLQRLTGVLDVPADREVLMLYTSFVRPHGPELLESYGPQARAVGVGVTGGGVDVPGLIEVPPLDWEELARDLRMARRWTEDVHVFSLEGCVRQDFLARLRDFDWTEEARGRPAPRRRVATARRVVGGLLRASAWFPG</sequence>
<evidence type="ECO:0000313" key="1">
    <source>
        <dbReference type="EMBL" id="OJH40842.1"/>
    </source>
</evidence>
<evidence type="ECO:0000313" key="2">
    <source>
        <dbReference type="Proteomes" id="UP000182229"/>
    </source>
</evidence>